<evidence type="ECO:0000256" key="7">
    <source>
        <dbReference type="RuleBase" id="RU363032"/>
    </source>
</evidence>
<protein>
    <submittedName>
        <fullName evidence="9">Binding-protein-dependent transport systems inner membrane component</fullName>
    </submittedName>
</protein>
<accession>A0A081BTZ3</accession>
<feature type="transmembrane region" description="Helical" evidence="7">
    <location>
        <begin position="12"/>
        <end position="33"/>
    </location>
</feature>
<dbReference type="GO" id="GO:0055085">
    <property type="term" value="P:transmembrane transport"/>
    <property type="evidence" value="ECO:0007669"/>
    <property type="project" value="InterPro"/>
</dbReference>
<dbReference type="CDD" id="cd06261">
    <property type="entry name" value="TM_PBP2"/>
    <property type="match status" value="1"/>
</dbReference>
<evidence type="ECO:0000259" key="8">
    <source>
        <dbReference type="PROSITE" id="PS50928"/>
    </source>
</evidence>
<keyword evidence="2 7" id="KW-0813">Transport</keyword>
<evidence type="ECO:0000256" key="2">
    <source>
        <dbReference type="ARBA" id="ARBA00022448"/>
    </source>
</evidence>
<dbReference type="AlphaFoldDB" id="A0A081BTZ3"/>
<keyword evidence="4 7" id="KW-0812">Transmembrane</keyword>
<keyword evidence="5 7" id="KW-1133">Transmembrane helix</keyword>
<dbReference type="GO" id="GO:0005886">
    <property type="term" value="C:plasma membrane"/>
    <property type="evidence" value="ECO:0007669"/>
    <property type="project" value="UniProtKB-SubCell"/>
</dbReference>
<evidence type="ECO:0000313" key="9">
    <source>
        <dbReference type="EMBL" id="GAK55798.1"/>
    </source>
</evidence>
<gene>
    <name evidence="9" type="ORF">U27_02757</name>
</gene>
<proteinExistence type="inferred from homology"/>
<dbReference type="Proteomes" id="UP000030661">
    <property type="component" value="Unassembled WGS sequence"/>
</dbReference>
<keyword evidence="3" id="KW-1003">Cell membrane</keyword>
<reference evidence="9" key="1">
    <citation type="journal article" date="2015" name="PeerJ">
        <title>First genomic representation of candidate bacterial phylum KSB3 points to enhanced environmental sensing as a trigger of wastewater bulking.</title>
        <authorList>
            <person name="Sekiguchi Y."/>
            <person name="Ohashi A."/>
            <person name="Parks D.H."/>
            <person name="Yamauchi T."/>
            <person name="Tyson G.W."/>
            <person name="Hugenholtz P."/>
        </authorList>
    </citation>
    <scope>NUCLEOTIDE SEQUENCE [LARGE SCALE GENOMIC DNA]</scope>
</reference>
<evidence type="ECO:0000256" key="3">
    <source>
        <dbReference type="ARBA" id="ARBA00022475"/>
    </source>
</evidence>
<feature type="transmembrane region" description="Helical" evidence="7">
    <location>
        <begin position="266"/>
        <end position="288"/>
    </location>
</feature>
<evidence type="ECO:0000256" key="1">
    <source>
        <dbReference type="ARBA" id="ARBA00004651"/>
    </source>
</evidence>
<organism evidence="9">
    <name type="scientific">Vecturithrix granuli</name>
    <dbReference type="NCBI Taxonomy" id="1499967"/>
    <lineage>
        <taxon>Bacteria</taxon>
        <taxon>Candidatus Moduliflexota</taxon>
        <taxon>Candidatus Vecturitrichia</taxon>
        <taxon>Candidatus Vecturitrichales</taxon>
        <taxon>Candidatus Vecturitrichaceae</taxon>
        <taxon>Candidatus Vecturithrix</taxon>
    </lineage>
</organism>
<dbReference type="STRING" id="1499967.U27_02757"/>
<dbReference type="SUPFAM" id="SSF161098">
    <property type="entry name" value="MetI-like"/>
    <property type="match status" value="1"/>
</dbReference>
<comment type="similarity">
    <text evidence="7">Belongs to the binding-protein-dependent transport system permease family.</text>
</comment>
<dbReference type="PANTHER" id="PTHR43005:SF1">
    <property type="entry name" value="SPERMIDINE_PUTRESCINE TRANSPORT SYSTEM PERMEASE PROTEIN"/>
    <property type="match status" value="1"/>
</dbReference>
<dbReference type="InterPro" id="IPR035906">
    <property type="entry name" value="MetI-like_sf"/>
</dbReference>
<dbReference type="PANTHER" id="PTHR43005">
    <property type="entry name" value="BLR7065 PROTEIN"/>
    <property type="match status" value="1"/>
</dbReference>
<dbReference type="PROSITE" id="PS50928">
    <property type="entry name" value="ABC_TM1"/>
    <property type="match status" value="1"/>
</dbReference>
<keyword evidence="10" id="KW-1185">Reference proteome</keyword>
<evidence type="ECO:0000256" key="5">
    <source>
        <dbReference type="ARBA" id="ARBA00022989"/>
    </source>
</evidence>
<feature type="transmembrane region" description="Helical" evidence="7">
    <location>
        <begin position="222"/>
        <end position="246"/>
    </location>
</feature>
<evidence type="ECO:0000256" key="6">
    <source>
        <dbReference type="ARBA" id="ARBA00023136"/>
    </source>
</evidence>
<dbReference type="EMBL" id="DF820464">
    <property type="protein sequence ID" value="GAK55798.1"/>
    <property type="molecule type" value="Genomic_DNA"/>
</dbReference>
<dbReference type="Pfam" id="PF00528">
    <property type="entry name" value="BPD_transp_1"/>
    <property type="match status" value="1"/>
</dbReference>
<dbReference type="InterPro" id="IPR000515">
    <property type="entry name" value="MetI-like"/>
</dbReference>
<dbReference type="Gene3D" id="1.10.3720.10">
    <property type="entry name" value="MetI-like"/>
    <property type="match status" value="1"/>
</dbReference>
<dbReference type="eggNOG" id="COG1175">
    <property type="taxonomic scope" value="Bacteria"/>
</dbReference>
<keyword evidence="6 7" id="KW-0472">Membrane</keyword>
<feature type="domain" description="ABC transmembrane type-1" evidence="8">
    <location>
        <begin position="73"/>
        <end position="287"/>
    </location>
</feature>
<name>A0A081BTZ3_VECG1</name>
<dbReference type="HOGENOM" id="CLU_016047_0_3_0"/>
<sequence length="296" mass="33050">MQSSYARSTRRFSYALIAPVVGIMLLVIVFPVLDTARLSFFDATFIKPGLDAPFIGFKNYFSALNDKLFWRALWITVKWTTASIIFQFALGFGLALLVNCKVRGAKVIRSLYLIPWMLPGALAALMWKWMYHGSIGLLNYVLLQSGFSNEPIPWLSKPETVLWAAVLVNVWRGAPFFMIMLLGGLQTISHELYESAQIDGANFVQRFIHITIPLLRPLILTLFIYGTVGAFNFLDIVLVLTGGGPANHSLVLPLYAWRSAFFDMRIGYAATISMLMCLVLGGFVLTAFRLKAATTS</sequence>
<evidence type="ECO:0000313" key="10">
    <source>
        <dbReference type="Proteomes" id="UP000030661"/>
    </source>
</evidence>
<feature type="transmembrane region" description="Helical" evidence="7">
    <location>
        <begin position="161"/>
        <end position="182"/>
    </location>
</feature>
<comment type="subcellular location">
    <subcellularLocation>
        <location evidence="1 7">Cell membrane</location>
        <topology evidence="1 7">Multi-pass membrane protein</topology>
    </subcellularLocation>
</comment>
<evidence type="ECO:0000256" key="4">
    <source>
        <dbReference type="ARBA" id="ARBA00022692"/>
    </source>
</evidence>
<feature type="transmembrane region" description="Helical" evidence="7">
    <location>
        <begin position="79"/>
        <end position="98"/>
    </location>
</feature>
<feature type="transmembrane region" description="Helical" evidence="7">
    <location>
        <begin position="110"/>
        <end position="130"/>
    </location>
</feature>